<keyword evidence="4" id="KW-1185">Reference proteome</keyword>
<dbReference type="Pfam" id="PF13472">
    <property type="entry name" value="Lipase_GDSL_2"/>
    <property type="match status" value="1"/>
</dbReference>
<sequence length="244" mass="28157">MKKHKTLWVGMICAFVPILITIFLILFVFNQVGKMGENEILHKTQNYEQLSQDSLKETTVFFGDSITELCPVEDLYATYTRKTGVPIINRGISAETTDSMLKRIEKTVLVMKPKNLVMLMGINDIAAKVDNQQIVNNIKQMITLTKQQSTKTHIILQAVYPINKTDRESLFDKFQLRDRDNQTIDELNEMLESLAKEEKITFLNVNSYLMDKNKELKKEYTFDGLHPNMQGYLAIRDAILEVLD</sequence>
<accession>A0A4R3Z6W3</accession>
<dbReference type="InterPro" id="IPR051532">
    <property type="entry name" value="Ester_Hydrolysis_Enzymes"/>
</dbReference>
<protein>
    <submittedName>
        <fullName evidence="3">Lysophospholipase L1-like esterase</fullName>
    </submittedName>
</protein>
<dbReference type="Gene3D" id="3.40.50.1110">
    <property type="entry name" value="SGNH hydrolase"/>
    <property type="match status" value="1"/>
</dbReference>
<dbReference type="GeneID" id="98914610"/>
<evidence type="ECO:0000313" key="4">
    <source>
        <dbReference type="Proteomes" id="UP000295515"/>
    </source>
</evidence>
<evidence type="ECO:0000313" key="3">
    <source>
        <dbReference type="EMBL" id="TCW01674.1"/>
    </source>
</evidence>
<dbReference type="InterPro" id="IPR013830">
    <property type="entry name" value="SGNH_hydro"/>
</dbReference>
<dbReference type="PANTHER" id="PTHR30383:SF5">
    <property type="entry name" value="SGNH HYDROLASE-TYPE ESTERASE DOMAIN-CONTAINING PROTEIN"/>
    <property type="match status" value="1"/>
</dbReference>
<comment type="caution">
    <text evidence="3">The sequence shown here is derived from an EMBL/GenBank/DDBJ whole genome shotgun (WGS) entry which is preliminary data.</text>
</comment>
<dbReference type="InterPro" id="IPR036514">
    <property type="entry name" value="SGNH_hydro_sf"/>
</dbReference>
<evidence type="ECO:0000259" key="2">
    <source>
        <dbReference type="Pfam" id="PF13472"/>
    </source>
</evidence>
<dbReference type="Proteomes" id="UP000295515">
    <property type="component" value="Unassembled WGS sequence"/>
</dbReference>
<dbReference type="EMBL" id="SMCQ01000003">
    <property type="protein sequence ID" value="TCW01674.1"/>
    <property type="molecule type" value="Genomic_DNA"/>
</dbReference>
<name>A0A4R3Z6W3_9FIRM</name>
<reference evidence="3 4" key="1">
    <citation type="submission" date="2019-03" db="EMBL/GenBank/DDBJ databases">
        <title>Genomic Encyclopedia of Type Strains, Phase IV (KMG-IV): sequencing the most valuable type-strain genomes for metagenomic binning, comparative biology and taxonomic classification.</title>
        <authorList>
            <person name="Goeker M."/>
        </authorList>
    </citation>
    <scope>NUCLEOTIDE SEQUENCE [LARGE SCALE GENOMIC DNA]</scope>
    <source>
        <strain evidence="3 4">DSM 29487</strain>
    </source>
</reference>
<dbReference type="SUPFAM" id="SSF52266">
    <property type="entry name" value="SGNH hydrolase"/>
    <property type="match status" value="1"/>
</dbReference>
<dbReference type="AlphaFoldDB" id="A0A4R3Z6W3"/>
<dbReference type="RefSeq" id="WP_082787410.1">
    <property type="nucleotide sequence ID" value="NZ_JANKBF010000001.1"/>
</dbReference>
<feature type="transmembrane region" description="Helical" evidence="1">
    <location>
        <begin position="7"/>
        <end position="29"/>
    </location>
</feature>
<feature type="domain" description="SGNH hydrolase-type esterase" evidence="2">
    <location>
        <begin position="61"/>
        <end position="232"/>
    </location>
</feature>
<dbReference type="GO" id="GO:0004622">
    <property type="term" value="F:phosphatidylcholine lysophospholipase activity"/>
    <property type="evidence" value="ECO:0007669"/>
    <property type="project" value="TreeGrafter"/>
</dbReference>
<dbReference type="PANTHER" id="PTHR30383">
    <property type="entry name" value="THIOESTERASE 1/PROTEASE 1/LYSOPHOSPHOLIPASE L1"/>
    <property type="match status" value="1"/>
</dbReference>
<evidence type="ECO:0000256" key="1">
    <source>
        <dbReference type="SAM" id="Phobius"/>
    </source>
</evidence>
<proteinExistence type="predicted"/>
<gene>
    <name evidence="3" type="ORF">EDD60_103130</name>
</gene>
<keyword evidence="1" id="KW-1133">Transmembrane helix</keyword>
<keyword evidence="1" id="KW-0812">Transmembrane</keyword>
<keyword evidence="1" id="KW-0472">Membrane</keyword>
<organism evidence="3 4">
    <name type="scientific">Longibaculum muris</name>
    <dbReference type="NCBI Taxonomy" id="1796628"/>
    <lineage>
        <taxon>Bacteria</taxon>
        <taxon>Bacillati</taxon>
        <taxon>Bacillota</taxon>
        <taxon>Erysipelotrichia</taxon>
        <taxon>Erysipelotrichales</taxon>
        <taxon>Coprobacillaceae</taxon>
        <taxon>Longibaculum</taxon>
    </lineage>
</organism>